<reference evidence="2 3" key="1">
    <citation type="submission" date="2019-05" db="EMBL/GenBank/DDBJ databases">
        <title>Another draft genome of Portunus trituberculatus and its Hox gene families provides insights of decapod evolution.</title>
        <authorList>
            <person name="Jeong J.-H."/>
            <person name="Song I."/>
            <person name="Kim S."/>
            <person name="Choi T."/>
            <person name="Kim D."/>
            <person name="Ryu S."/>
            <person name="Kim W."/>
        </authorList>
    </citation>
    <scope>NUCLEOTIDE SEQUENCE [LARGE SCALE GENOMIC DNA]</scope>
    <source>
        <tissue evidence="2">Muscle</tissue>
    </source>
</reference>
<evidence type="ECO:0000256" key="1">
    <source>
        <dbReference type="SAM" id="MobiDB-lite"/>
    </source>
</evidence>
<protein>
    <submittedName>
        <fullName evidence="2">Uncharacterized protein</fullName>
    </submittedName>
</protein>
<dbReference type="EMBL" id="VSRR010000323">
    <property type="protein sequence ID" value="MPC14015.1"/>
    <property type="molecule type" value="Genomic_DNA"/>
</dbReference>
<comment type="caution">
    <text evidence="2">The sequence shown here is derived from an EMBL/GenBank/DDBJ whole genome shotgun (WGS) entry which is preliminary data.</text>
</comment>
<gene>
    <name evidence="2" type="ORF">E2C01_006768</name>
</gene>
<feature type="region of interest" description="Disordered" evidence="1">
    <location>
        <begin position="101"/>
        <end position="131"/>
    </location>
</feature>
<evidence type="ECO:0000313" key="3">
    <source>
        <dbReference type="Proteomes" id="UP000324222"/>
    </source>
</evidence>
<keyword evidence="3" id="KW-1185">Reference proteome</keyword>
<sequence length="158" mass="17733">MKGCGRLPFLSCMGVLHAPSRCHNDWVHTADRQTDGRHTVGPHIKPLRCPLRGGVRRVLRCTRDVKQAGHELRIGLSKRAIDLFGRGRVWCAREPPCLSRVGDKTPRPSRPPPPEVSHMKISRGEKGTRHPKLRPVFSDILPHKAVSNYLLPLEIVVS</sequence>
<organism evidence="2 3">
    <name type="scientific">Portunus trituberculatus</name>
    <name type="common">Swimming crab</name>
    <name type="synonym">Neptunus trituberculatus</name>
    <dbReference type="NCBI Taxonomy" id="210409"/>
    <lineage>
        <taxon>Eukaryota</taxon>
        <taxon>Metazoa</taxon>
        <taxon>Ecdysozoa</taxon>
        <taxon>Arthropoda</taxon>
        <taxon>Crustacea</taxon>
        <taxon>Multicrustacea</taxon>
        <taxon>Malacostraca</taxon>
        <taxon>Eumalacostraca</taxon>
        <taxon>Eucarida</taxon>
        <taxon>Decapoda</taxon>
        <taxon>Pleocyemata</taxon>
        <taxon>Brachyura</taxon>
        <taxon>Eubrachyura</taxon>
        <taxon>Portunoidea</taxon>
        <taxon>Portunidae</taxon>
        <taxon>Portuninae</taxon>
        <taxon>Portunus</taxon>
    </lineage>
</organism>
<dbReference type="Proteomes" id="UP000324222">
    <property type="component" value="Unassembled WGS sequence"/>
</dbReference>
<evidence type="ECO:0000313" key="2">
    <source>
        <dbReference type="EMBL" id="MPC14015.1"/>
    </source>
</evidence>
<name>A0A5B7CY79_PORTR</name>
<dbReference type="AlphaFoldDB" id="A0A5B7CY79"/>
<accession>A0A5B7CY79</accession>
<proteinExistence type="predicted"/>